<dbReference type="InterPro" id="IPR000792">
    <property type="entry name" value="Tscrpt_reg_LuxR_C"/>
</dbReference>
<sequence>MFNTSILQSKFKIPKPRKNYVVRRELYQILDQVPDYKVILIQGEAGSGKTTLLSSYISDRKLELVRWISLDENSNHIFVFWRYFLEAVRDQLGEKGEELIHLFDENMQMDNMERFLPVLFGEITFAGDCWLILDDFQVIQDSELINTIDLIFKNMPEQLHILLVTREQPKVYLGALGMEGELLVIDEGQLKCGYRDSMDFLTNTLGLSYSDQVLEYMCRIAEGWIGGLQLLSLSLKGKTEEEILTLNFQNRFSDEYISREIFQVLPEQEQHFLLFSSVFQYFNKEMCVELTGEDAKEAFDSIIDRNLFVICVDEMEGMYRYHGILLEYLRKHFAKEDIDLQRKVHKHASEILYESGDYEESLNQLFLIEAYEEAMDILVQIPQNSIFFSYFCKVPIEEIYSNSDFAIQYFFYHYANFEFEICKKVYEKLSRESSSGDLGKAIQCADLFVNESFSYSDIRLLTMEEIDSFPINDTTKAFLLVKETFLQYYKWNIQTAFDYLEKADSIWKKTGNHYLGFFVTFVRTQIYEELGELDLCMELYESCSPLLNDYKMLKLPYYVGLIGVYLKKMQLKEAKEAIEQAKQVTSREALMMDLSFQYNVVEYECLTEDYTKSSAKVKAFLRSCLPDNCLIGSALIKYVVWNHSDPECEERFLHDFHRGAERGNEMDTLLVYAKLSADRGHVDTGIKTINEILKSARKNRNKNRIIEADLLKMRILSREKEEEQSKESRRELKNMLIEVITYAADSGLRQPFFFERGLMQEMTARYRLELEEKLEEKEREFLHEMISEESSSNKEHILSERELEVLRELSTGKSNKQIADALCISLATVKTHVINIYSKMQVNSRLAAVNRGKEMGIL</sequence>
<dbReference type="SUPFAM" id="SSF48452">
    <property type="entry name" value="TPR-like"/>
    <property type="match status" value="1"/>
</dbReference>
<keyword evidence="6" id="KW-1185">Reference proteome</keyword>
<dbReference type="PANTHER" id="PTHR44688">
    <property type="entry name" value="DNA-BINDING TRANSCRIPTIONAL ACTIVATOR DEVR_DOSR"/>
    <property type="match status" value="1"/>
</dbReference>
<dbReference type="InterPro" id="IPR011990">
    <property type="entry name" value="TPR-like_helical_dom_sf"/>
</dbReference>
<dbReference type="PANTHER" id="PTHR44688:SF25">
    <property type="entry name" value="HTH LUXR-TYPE DOMAIN-CONTAINING PROTEIN"/>
    <property type="match status" value="1"/>
</dbReference>
<dbReference type="EMBL" id="QGQD01000051">
    <property type="protein sequence ID" value="TLD00637.1"/>
    <property type="molecule type" value="Genomic_DNA"/>
</dbReference>
<reference evidence="5 6" key="1">
    <citation type="journal article" date="2019" name="Anaerobe">
        <title>Detection of Robinsoniella peoriensis in multiple bone samples of a trauma patient.</title>
        <authorList>
            <person name="Schrottner P."/>
            <person name="Hartwich K."/>
            <person name="Bunk B."/>
            <person name="Schober I."/>
            <person name="Helbig S."/>
            <person name="Rudolph W.W."/>
            <person name="Gunzer F."/>
        </authorList>
    </citation>
    <scope>NUCLEOTIDE SEQUENCE [LARGE SCALE GENOMIC DNA]</scope>
    <source>
        <strain evidence="5 6">DSM 106044</strain>
    </source>
</reference>
<dbReference type="Gene3D" id="1.10.10.10">
    <property type="entry name" value="Winged helix-like DNA-binding domain superfamily/Winged helix DNA-binding domain"/>
    <property type="match status" value="1"/>
</dbReference>
<dbReference type="PROSITE" id="PS00622">
    <property type="entry name" value="HTH_LUXR_1"/>
    <property type="match status" value="1"/>
</dbReference>
<dbReference type="InterPro" id="IPR059106">
    <property type="entry name" value="WHD_MalT"/>
</dbReference>
<dbReference type="InterPro" id="IPR027417">
    <property type="entry name" value="P-loop_NTPase"/>
</dbReference>
<evidence type="ECO:0000313" key="5">
    <source>
        <dbReference type="EMBL" id="TLD00637.1"/>
    </source>
</evidence>
<protein>
    <submittedName>
        <fullName evidence="5">ATP-dependent transcriptional activator MalT</fullName>
    </submittedName>
</protein>
<gene>
    <name evidence="5" type="primary">malT</name>
    <name evidence="5" type="ORF">DSM106044_02469</name>
</gene>
<evidence type="ECO:0000313" key="6">
    <source>
        <dbReference type="Proteomes" id="UP000306509"/>
    </source>
</evidence>
<dbReference type="Proteomes" id="UP000306509">
    <property type="component" value="Unassembled WGS sequence"/>
</dbReference>
<dbReference type="RefSeq" id="WP_138002530.1">
    <property type="nucleotide sequence ID" value="NZ_QGQD01000051.1"/>
</dbReference>
<keyword evidence="1" id="KW-0805">Transcription regulation</keyword>
<evidence type="ECO:0000256" key="3">
    <source>
        <dbReference type="ARBA" id="ARBA00023163"/>
    </source>
</evidence>
<dbReference type="PROSITE" id="PS50043">
    <property type="entry name" value="HTH_LUXR_2"/>
    <property type="match status" value="1"/>
</dbReference>
<keyword evidence="3" id="KW-0804">Transcription</keyword>
<feature type="domain" description="HTH luxR-type" evidence="4">
    <location>
        <begin position="791"/>
        <end position="856"/>
    </location>
</feature>
<organism evidence="5 6">
    <name type="scientific">Robinsoniella peoriensis</name>
    <dbReference type="NCBI Taxonomy" id="180332"/>
    <lineage>
        <taxon>Bacteria</taxon>
        <taxon>Bacillati</taxon>
        <taxon>Bacillota</taxon>
        <taxon>Clostridia</taxon>
        <taxon>Lachnospirales</taxon>
        <taxon>Lachnospiraceae</taxon>
        <taxon>Robinsoniella</taxon>
    </lineage>
</organism>
<dbReference type="InterPro" id="IPR016032">
    <property type="entry name" value="Sig_transdc_resp-reg_C-effctor"/>
</dbReference>
<dbReference type="Pfam" id="PF00196">
    <property type="entry name" value="GerE"/>
    <property type="match status" value="1"/>
</dbReference>
<accession>A0A4U8Q753</accession>
<keyword evidence="2" id="KW-0238">DNA-binding</keyword>
<dbReference type="SUPFAM" id="SSF52540">
    <property type="entry name" value="P-loop containing nucleoside triphosphate hydrolases"/>
    <property type="match status" value="1"/>
</dbReference>
<dbReference type="PRINTS" id="PR00038">
    <property type="entry name" value="HTHLUXR"/>
</dbReference>
<dbReference type="GO" id="GO:0003677">
    <property type="term" value="F:DNA binding"/>
    <property type="evidence" value="ECO:0007669"/>
    <property type="project" value="UniProtKB-KW"/>
</dbReference>
<evidence type="ECO:0000256" key="2">
    <source>
        <dbReference type="ARBA" id="ARBA00023125"/>
    </source>
</evidence>
<comment type="caution">
    <text evidence="5">The sequence shown here is derived from an EMBL/GenBank/DDBJ whole genome shotgun (WGS) entry which is preliminary data.</text>
</comment>
<dbReference type="SMART" id="SM00421">
    <property type="entry name" value="HTH_LUXR"/>
    <property type="match status" value="1"/>
</dbReference>
<proteinExistence type="predicted"/>
<dbReference type="CDD" id="cd06170">
    <property type="entry name" value="LuxR_C_like"/>
    <property type="match status" value="1"/>
</dbReference>
<dbReference type="SUPFAM" id="SSF46894">
    <property type="entry name" value="C-terminal effector domain of the bipartite response regulators"/>
    <property type="match status" value="1"/>
</dbReference>
<dbReference type="Pfam" id="PF25873">
    <property type="entry name" value="WHD_MalT"/>
    <property type="match status" value="1"/>
</dbReference>
<dbReference type="Gene3D" id="3.40.50.300">
    <property type="entry name" value="P-loop containing nucleotide triphosphate hydrolases"/>
    <property type="match status" value="1"/>
</dbReference>
<dbReference type="InterPro" id="IPR036388">
    <property type="entry name" value="WH-like_DNA-bd_sf"/>
</dbReference>
<evidence type="ECO:0000256" key="1">
    <source>
        <dbReference type="ARBA" id="ARBA00023015"/>
    </source>
</evidence>
<evidence type="ECO:0000259" key="4">
    <source>
        <dbReference type="PROSITE" id="PS50043"/>
    </source>
</evidence>
<name>A0A4U8Q753_9FIRM</name>
<dbReference type="AlphaFoldDB" id="A0A4U8Q753"/>
<dbReference type="GO" id="GO:0006355">
    <property type="term" value="P:regulation of DNA-templated transcription"/>
    <property type="evidence" value="ECO:0007669"/>
    <property type="project" value="InterPro"/>
</dbReference>
<dbReference type="STRING" id="180332.GCA_000797495_05011"/>